<evidence type="ECO:0000256" key="6">
    <source>
        <dbReference type="SAM" id="MobiDB-lite"/>
    </source>
</evidence>
<dbReference type="EMBL" id="CM000951">
    <property type="protein sequence ID" value="EDY55664.1"/>
    <property type="molecule type" value="Genomic_DNA"/>
</dbReference>
<evidence type="ECO:0000259" key="7">
    <source>
        <dbReference type="Pfam" id="PF04545"/>
    </source>
</evidence>
<dbReference type="PANTHER" id="PTHR43133">
    <property type="entry name" value="RNA POLYMERASE ECF-TYPE SIGMA FACTO"/>
    <property type="match status" value="1"/>
</dbReference>
<evidence type="ECO:0000313" key="8">
    <source>
        <dbReference type="EMBL" id="EDY55664.1"/>
    </source>
</evidence>
<keyword evidence="2" id="KW-0805">Transcription regulation</keyword>
<evidence type="ECO:0000256" key="2">
    <source>
        <dbReference type="ARBA" id="ARBA00023015"/>
    </source>
</evidence>
<dbReference type="GO" id="GO:0003677">
    <property type="term" value="F:DNA binding"/>
    <property type="evidence" value="ECO:0007669"/>
    <property type="project" value="UniProtKB-KW"/>
</dbReference>
<keyword evidence="4" id="KW-0238">DNA-binding</keyword>
<feature type="compositionally biased region" description="Basic residues" evidence="6">
    <location>
        <begin position="1"/>
        <end position="10"/>
    </location>
</feature>
<evidence type="ECO:0000256" key="4">
    <source>
        <dbReference type="ARBA" id="ARBA00023125"/>
    </source>
</evidence>
<evidence type="ECO:0000313" key="9">
    <source>
        <dbReference type="Proteomes" id="UP000002785"/>
    </source>
</evidence>
<reference evidence="8" key="1">
    <citation type="submission" date="2009-10" db="EMBL/GenBank/DDBJ databases">
        <title>The genome sequence of Streptomyces sviceus strain ATCC 29083.</title>
        <authorList>
            <consortium name="The Broad Institute Genome Sequencing Platform"/>
            <consortium name="Broad Institute Microbial Sequencing Center"/>
            <person name="Fischbach M."/>
            <person name="Godfrey P."/>
            <person name="Ward D."/>
            <person name="Young S."/>
            <person name="Zeng Q."/>
            <person name="Koehrsen M."/>
            <person name="Alvarado L."/>
            <person name="Berlin A.M."/>
            <person name="Bochicchio J."/>
            <person name="Borenstein D."/>
            <person name="Chapman S.B."/>
            <person name="Chen Z."/>
            <person name="Engels R."/>
            <person name="Freedman E."/>
            <person name="Gellesch M."/>
            <person name="Goldberg J."/>
            <person name="Griggs A."/>
            <person name="Gujja S."/>
            <person name="Heilman E.R."/>
            <person name="Heiman D.I."/>
            <person name="Hepburn T.A."/>
            <person name="Howarth C."/>
            <person name="Jen D."/>
            <person name="Larson L."/>
            <person name="Lewis B."/>
            <person name="Mehta T."/>
            <person name="Park D."/>
            <person name="Pearson M."/>
            <person name="Richards J."/>
            <person name="Roberts A."/>
            <person name="Saif S."/>
            <person name="Shea T.D."/>
            <person name="Shenoy N."/>
            <person name="Sisk P."/>
            <person name="Stolte C."/>
            <person name="Sykes S.N."/>
            <person name="Thomson T."/>
            <person name="Walk T."/>
            <person name="White J."/>
            <person name="Yandava C."/>
            <person name="Straight P."/>
            <person name="Clardy J."/>
            <person name="Hung D."/>
            <person name="Kolter R."/>
            <person name="Mekalanos J."/>
            <person name="Walker S."/>
            <person name="Walsh C.T."/>
            <person name="Wieland-Brown L.C."/>
            <person name="Haas B."/>
            <person name="Nusbaum C."/>
            <person name="Birren B."/>
        </authorList>
    </citation>
    <scope>NUCLEOTIDE SEQUENCE [LARGE SCALE GENOMIC DNA]</scope>
    <source>
        <strain evidence="8">ATCC 29083</strain>
    </source>
</reference>
<evidence type="ECO:0000256" key="3">
    <source>
        <dbReference type="ARBA" id="ARBA00023082"/>
    </source>
</evidence>
<protein>
    <recommendedName>
        <fullName evidence="7">RNA polymerase sigma-70 region 4 domain-containing protein</fullName>
    </recommendedName>
</protein>
<dbReference type="GO" id="GO:0016987">
    <property type="term" value="F:sigma factor activity"/>
    <property type="evidence" value="ECO:0007669"/>
    <property type="project" value="UniProtKB-KW"/>
</dbReference>
<accession>B5HS59</accession>
<dbReference type="InterPro" id="IPR036388">
    <property type="entry name" value="WH-like_DNA-bd_sf"/>
</dbReference>
<dbReference type="InterPro" id="IPR013325">
    <property type="entry name" value="RNA_pol_sigma_r2"/>
</dbReference>
<organism evidence="8 9">
    <name type="scientific">Streptomyces sviceus (strain ATCC 29083 / DSM 924 / JCM 4929 / NBRC 13980 / NCIMB 11184 / NRRL 5439 / UC 5370)</name>
    <dbReference type="NCBI Taxonomy" id="463191"/>
    <lineage>
        <taxon>Bacteria</taxon>
        <taxon>Bacillati</taxon>
        <taxon>Actinomycetota</taxon>
        <taxon>Actinomycetes</taxon>
        <taxon>Kitasatosporales</taxon>
        <taxon>Streptomycetaceae</taxon>
        <taxon>Streptomyces</taxon>
    </lineage>
</organism>
<dbReference type="InterPro" id="IPR007630">
    <property type="entry name" value="RNA_pol_sigma70_r4"/>
</dbReference>
<dbReference type="PANTHER" id="PTHR43133:SF8">
    <property type="entry name" value="RNA POLYMERASE SIGMA FACTOR HI_1459-RELATED"/>
    <property type="match status" value="1"/>
</dbReference>
<dbReference type="Gene3D" id="1.10.1740.10">
    <property type="match status" value="1"/>
</dbReference>
<dbReference type="NCBIfam" id="TIGR02937">
    <property type="entry name" value="sigma70-ECF"/>
    <property type="match status" value="1"/>
</dbReference>
<feature type="region of interest" description="Disordered" evidence="6">
    <location>
        <begin position="1"/>
        <end position="26"/>
    </location>
</feature>
<keyword evidence="3" id="KW-0731">Sigma factor</keyword>
<evidence type="ECO:0000256" key="1">
    <source>
        <dbReference type="ARBA" id="ARBA00010641"/>
    </source>
</evidence>
<dbReference type="HOGENOM" id="CLU_1199269_0_0_11"/>
<dbReference type="SUPFAM" id="SSF88659">
    <property type="entry name" value="Sigma3 and sigma4 domains of RNA polymerase sigma factors"/>
    <property type="match status" value="1"/>
</dbReference>
<proteinExistence type="inferred from homology"/>
<dbReference type="InterPro" id="IPR039425">
    <property type="entry name" value="RNA_pol_sigma-70-like"/>
</dbReference>
<dbReference type="GO" id="GO:0006352">
    <property type="term" value="P:DNA-templated transcription initiation"/>
    <property type="evidence" value="ECO:0007669"/>
    <property type="project" value="InterPro"/>
</dbReference>
<keyword evidence="5" id="KW-0804">Transcription</keyword>
<dbReference type="Gene3D" id="1.10.10.10">
    <property type="entry name" value="Winged helix-like DNA-binding domain superfamily/Winged helix DNA-binding domain"/>
    <property type="match status" value="1"/>
</dbReference>
<dbReference type="InterPro" id="IPR013324">
    <property type="entry name" value="RNA_pol_sigma_r3/r4-like"/>
</dbReference>
<dbReference type="Proteomes" id="UP000002785">
    <property type="component" value="Chromosome"/>
</dbReference>
<dbReference type="Pfam" id="PF04545">
    <property type="entry name" value="Sigma70_r4"/>
    <property type="match status" value="1"/>
</dbReference>
<gene>
    <name evidence="8" type="ORF">SSEG_08870</name>
</gene>
<dbReference type="AlphaFoldDB" id="B5HS59"/>
<sequence length="231" mass="26021">MVLDRHRTRSRAGNPHRGQSYGTGEAAPVTMQNHSDMLLGLDQVEADRPIVGAPVVDETMLATFYETHADQLFRFLARKAGPDDGGELLSQVCEEFFAWWPEHPEHPKPVATLYRIGRCRLNDYLRRHGRVETLEAEDLAEAAADGSHHDDLADVVRRVDLAAALQDLTERERQALGLRYVADLPVKDCAEVMEVGIDNMKKILKTALSKLRRSPRMESYQIVSTAKEAHR</sequence>
<dbReference type="CDD" id="cd06171">
    <property type="entry name" value="Sigma70_r4"/>
    <property type="match status" value="1"/>
</dbReference>
<dbReference type="InterPro" id="IPR014284">
    <property type="entry name" value="RNA_pol_sigma-70_dom"/>
</dbReference>
<dbReference type="SUPFAM" id="SSF88946">
    <property type="entry name" value="Sigma2 domain of RNA polymerase sigma factors"/>
    <property type="match status" value="1"/>
</dbReference>
<dbReference type="eggNOG" id="COG1595">
    <property type="taxonomic scope" value="Bacteria"/>
</dbReference>
<feature type="domain" description="RNA polymerase sigma-70 region 4" evidence="7">
    <location>
        <begin position="164"/>
        <end position="212"/>
    </location>
</feature>
<name>B5HS59_STRX2</name>
<keyword evidence="9" id="KW-1185">Reference proteome</keyword>
<comment type="similarity">
    <text evidence="1">Belongs to the sigma-70 factor family. ECF subfamily.</text>
</comment>
<evidence type="ECO:0000256" key="5">
    <source>
        <dbReference type="ARBA" id="ARBA00023163"/>
    </source>
</evidence>